<evidence type="ECO:0000256" key="2">
    <source>
        <dbReference type="ARBA" id="ARBA00010388"/>
    </source>
</evidence>
<dbReference type="Gene3D" id="1.10.287.3510">
    <property type="match status" value="1"/>
</dbReference>
<evidence type="ECO:0000256" key="6">
    <source>
        <dbReference type="ARBA" id="ARBA00023136"/>
    </source>
</evidence>
<dbReference type="PANTHER" id="PTHR34583">
    <property type="entry name" value="ANTIPORTER SUBUNIT MNHC2-RELATED"/>
    <property type="match status" value="1"/>
</dbReference>
<name>A0ABQ1J618_9PROT</name>
<comment type="subcellular location">
    <subcellularLocation>
        <location evidence="1">Cell membrane</location>
        <topology evidence="1">Multi-pass membrane protein</topology>
    </subcellularLocation>
</comment>
<dbReference type="InterPro" id="IPR039428">
    <property type="entry name" value="NUOK/Mnh_C1-like"/>
</dbReference>
<dbReference type="NCBIfam" id="NF005624">
    <property type="entry name" value="PRK07375.2-3"/>
    <property type="match status" value="1"/>
</dbReference>
<evidence type="ECO:0000256" key="7">
    <source>
        <dbReference type="SAM" id="MobiDB-lite"/>
    </source>
</evidence>
<evidence type="ECO:0000256" key="3">
    <source>
        <dbReference type="ARBA" id="ARBA00022475"/>
    </source>
</evidence>
<evidence type="ECO:0000256" key="4">
    <source>
        <dbReference type="ARBA" id="ARBA00022692"/>
    </source>
</evidence>
<reference evidence="10" key="1">
    <citation type="journal article" date="2019" name="Int. J. Syst. Evol. Microbiol.">
        <title>The Global Catalogue of Microorganisms (GCM) 10K type strain sequencing project: providing services to taxonomists for standard genome sequencing and annotation.</title>
        <authorList>
            <consortium name="The Broad Institute Genomics Platform"/>
            <consortium name="The Broad Institute Genome Sequencing Center for Infectious Disease"/>
            <person name="Wu L."/>
            <person name="Ma J."/>
        </authorList>
    </citation>
    <scope>NUCLEOTIDE SEQUENCE [LARGE SCALE GENOMIC DNA]</scope>
    <source>
        <strain evidence="10">CGMCC 1.10188</strain>
    </source>
</reference>
<keyword evidence="5 8" id="KW-1133">Transmembrane helix</keyword>
<feature type="transmembrane region" description="Helical" evidence="8">
    <location>
        <begin position="6"/>
        <end position="26"/>
    </location>
</feature>
<evidence type="ECO:0000313" key="10">
    <source>
        <dbReference type="Proteomes" id="UP000603352"/>
    </source>
</evidence>
<comment type="similarity">
    <text evidence="2">Belongs to the CPA3 antiporters (TC 2.A.63) subunit C family.</text>
</comment>
<dbReference type="Pfam" id="PF00420">
    <property type="entry name" value="Oxidored_q2"/>
    <property type="match status" value="1"/>
</dbReference>
<keyword evidence="4 8" id="KW-0812">Transmembrane</keyword>
<gene>
    <name evidence="9" type="ORF">GCM10011505_44480</name>
</gene>
<sequence length="189" mass="20341">MEMLGHFNYWVSIILMMTGFYAVIASTNMVKKLIGLGMFQTAVFLLYISIGKVRGGTAPILIDGVAAGDVSFSNPLTHVLILTAIVVSIATTALGLAIVVRIREAYGCIEEDETIAMDMADERAEDAMPPTIADAKRRLGWLPRSQAASRAPLPAQLPDRKPAASRPLAPRKGPTGRRKSAPRKGKGRP</sequence>
<dbReference type="InterPro" id="IPR050601">
    <property type="entry name" value="CPA3_antiporter_subunitC"/>
</dbReference>
<evidence type="ECO:0008006" key="11">
    <source>
        <dbReference type="Google" id="ProtNLM"/>
    </source>
</evidence>
<dbReference type="EMBL" id="BMDZ01000080">
    <property type="protein sequence ID" value="GGB58761.1"/>
    <property type="molecule type" value="Genomic_DNA"/>
</dbReference>
<proteinExistence type="inferred from homology"/>
<evidence type="ECO:0000256" key="8">
    <source>
        <dbReference type="SAM" id="Phobius"/>
    </source>
</evidence>
<feature type="transmembrane region" description="Helical" evidence="8">
    <location>
        <begin position="79"/>
        <end position="100"/>
    </location>
</feature>
<keyword evidence="10" id="KW-1185">Reference proteome</keyword>
<feature type="region of interest" description="Disordered" evidence="7">
    <location>
        <begin position="146"/>
        <end position="189"/>
    </location>
</feature>
<dbReference type="PANTHER" id="PTHR34583:SF2">
    <property type="entry name" value="ANTIPORTER SUBUNIT MNHC2-RELATED"/>
    <property type="match status" value="1"/>
</dbReference>
<evidence type="ECO:0000256" key="1">
    <source>
        <dbReference type="ARBA" id="ARBA00004651"/>
    </source>
</evidence>
<keyword evidence="6 8" id="KW-0472">Membrane</keyword>
<protein>
    <recommendedName>
        <fullName evidence="11">Na+/H+ antiporter subunit C</fullName>
    </recommendedName>
</protein>
<keyword evidence="3" id="KW-1003">Cell membrane</keyword>
<evidence type="ECO:0000256" key="5">
    <source>
        <dbReference type="ARBA" id="ARBA00022989"/>
    </source>
</evidence>
<feature type="compositionally biased region" description="Basic residues" evidence="7">
    <location>
        <begin position="174"/>
        <end position="189"/>
    </location>
</feature>
<comment type="caution">
    <text evidence="9">The sequence shown here is derived from an EMBL/GenBank/DDBJ whole genome shotgun (WGS) entry which is preliminary data.</text>
</comment>
<organism evidence="9 10">
    <name type="scientific">Tistrella bauzanensis</name>
    <dbReference type="NCBI Taxonomy" id="657419"/>
    <lineage>
        <taxon>Bacteria</taxon>
        <taxon>Pseudomonadati</taxon>
        <taxon>Pseudomonadota</taxon>
        <taxon>Alphaproteobacteria</taxon>
        <taxon>Geminicoccales</taxon>
        <taxon>Geminicoccaceae</taxon>
        <taxon>Tistrella</taxon>
    </lineage>
</organism>
<accession>A0ABQ1J618</accession>
<evidence type="ECO:0000313" key="9">
    <source>
        <dbReference type="EMBL" id="GGB58761.1"/>
    </source>
</evidence>
<dbReference type="Proteomes" id="UP000603352">
    <property type="component" value="Unassembled WGS sequence"/>
</dbReference>
<feature type="transmembrane region" description="Helical" evidence="8">
    <location>
        <begin position="33"/>
        <end position="50"/>
    </location>
</feature>